<protein>
    <submittedName>
        <fullName evidence="1">Uncharacterized protein</fullName>
    </submittedName>
</protein>
<dbReference type="AlphaFoldDB" id="A0A803PD20"/>
<dbReference type="Pfam" id="PF14223">
    <property type="entry name" value="Retrotran_gag_2"/>
    <property type="match status" value="1"/>
</dbReference>
<reference evidence="1" key="1">
    <citation type="submission" date="2018-11" db="EMBL/GenBank/DDBJ databases">
        <authorList>
            <person name="Grassa J C."/>
        </authorList>
    </citation>
    <scope>NUCLEOTIDE SEQUENCE [LARGE SCALE GENOMIC DNA]</scope>
</reference>
<dbReference type="Gramene" id="evm.model.04.1437">
    <property type="protein sequence ID" value="cds.evm.model.04.1437"/>
    <property type="gene ID" value="evm.TU.04.1437"/>
</dbReference>
<accession>A0A803PD20</accession>
<dbReference type="EnsemblPlants" id="evm.model.04.1437">
    <property type="protein sequence ID" value="cds.evm.model.04.1437"/>
    <property type="gene ID" value="evm.TU.04.1437"/>
</dbReference>
<organism evidence="1 2">
    <name type="scientific">Cannabis sativa</name>
    <name type="common">Hemp</name>
    <name type="synonym">Marijuana</name>
    <dbReference type="NCBI Taxonomy" id="3483"/>
    <lineage>
        <taxon>Eukaryota</taxon>
        <taxon>Viridiplantae</taxon>
        <taxon>Streptophyta</taxon>
        <taxon>Embryophyta</taxon>
        <taxon>Tracheophyta</taxon>
        <taxon>Spermatophyta</taxon>
        <taxon>Magnoliopsida</taxon>
        <taxon>eudicotyledons</taxon>
        <taxon>Gunneridae</taxon>
        <taxon>Pentapetalae</taxon>
        <taxon>rosids</taxon>
        <taxon>fabids</taxon>
        <taxon>Rosales</taxon>
        <taxon>Cannabaceae</taxon>
        <taxon>Cannabis</taxon>
    </lineage>
</organism>
<name>A0A803PD20_CANSA</name>
<reference evidence="1" key="2">
    <citation type="submission" date="2021-03" db="UniProtKB">
        <authorList>
            <consortium name="EnsemblPlants"/>
        </authorList>
    </citation>
    <scope>IDENTIFICATION</scope>
</reference>
<dbReference type="EMBL" id="UZAU01000389">
    <property type="status" value="NOT_ANNOTATED_CDS"/>
    <property type="molecule type" value="Genomic_DNA"/>
</dbReference>
<evidence type="ECO:0000313" key="2">
    <source>
        <dbReference type="Proteomes" id="UP000596661"/>
    </source>
</evidence>
<sequence>MRALLVQEEIQAGLLGEKKLLEGLIEKEKGEIMNKAHNAITLSIGDKVLEEVSKEQFAASLWLKLESLYVTKSLAN</sequence>
<dbReference type="Proteomes" id="UP000596661">
    <property type="component" value="Chromosome 4"/>
</dbReference>
<keyword evidence="2" id="KW-1185">Reference proteome</keyword>
<evidence type="ECO:0000313" key="1">
    <source>
        <dbReference type="EnsemblPlants" id="cds.evm.model.04.1437"/>
    </source>
</evidence>
<proteinExistence type="predicted"/>